<feature type="region of interest" description="Disordered" evidence="1">
    <location>
        <begin position="172"/>
        <end position="234"/>
    </location>
</feature>
<dbReference type="PANTHER" id="PTHR42834">
    <property type="entry name" value="ENDONUCLEASE/EXONUCLEASE/PHOSPHATASE FAMILY PROTEIN (AFU_ORTHOLOGUE AFUA_3G09210)"/>
    <property type="match status" value="1"/>
</dbReference>
<dbReference type="Proteomes" id="UP000256253">
    <property type="component" value="Unassembled WGS sequence"/>
</dbReference>
<dbReference type="SUPFAM" id="SSF74853">
    <property type="entry name" value="Lamin A/C globular tail domain"/>
    <property type="match status" value="1"/>
</dbReference>
<feature type="compositionally biased region" description="Polar residues" evidence="1">
    <location>
        <begin position="217"/>
        <end position="230"/>
    </location>
</feature>
<gene>
    <name evidence="4" type="ORF">DFJ65_2419</name>
</gene>
<feature type="signal peptide" evidence="2">
    <location>
        <begin position="1"/>
        <end position="32"/>
    </location>
</feature>
<dbReference type="Gene3D" id="2.60.40.1260">
    <property type="entry name" value="Lamin Tail domain"/>
    <property type="match status" value="1"/>
</dbReference>
<dbReference type="SUPFAM" id="SSF56219">
    <property type="entry name" value="DNase I-like"/>
    <property type="match status" value="1"/>
</dbReference>
<dbReference type="InterPro" id="IPR036415">
    <property type="entry name" value="Lamin_tail_dom_sf"/>
</dbReference>
<dbReference type="PROSITE" id="PS51841">
    <property type="entry name" value="LTD"/>
    <property type="match status" value="1"/>
</dbReference>
<keyword evidence="5" id="KW-1185">Reference proteome</keyword>
<dbReference type="CDD" id="cd04486">
    <property type="entry name" value="YhcR_OBF_like"/>
    <property type="match status" value="1"/>
</dbReference>
<evidence type="ECO:0000313" key="4">
    <source>
        <dbReference type="EMBL" id="REF31352.1"/>
    </source>
</evidence>
<protein>
    <recommendedName>
        <fullName evidence="3">LTD domain-containing protein</fullName>
    </recommendedName>
</protein>
<comment type="caution">
    <text evidence="4">The sequence shown here is derived from an EMBL/GenBank/DDBJ whole genome shotgun (WGS) entry which is preliminary data.</text>
</comment>
<organism evidence="4 5">
    <name type="scientific">Calidifontibacter indicus</name>
    <dbReference type="NCBI Taxonomy" id="419650"/>
    <lineage>
        <taxon>Bacteria</taxon>
        <taxon>Bacillati</taxon>
        <taxon>Actinomycetota</taxon>
        <taxon>Actinomycetes</taxon>
        <taxon>Micrococcales</taxon>
        <taxon>Dermacoccaceae</taxon>
        <taxon>Calidifontibacter</taxon>
    </lineage>
</organism>
<dbReference type="GO" id="GO:0003824">
    <property type="term" value="F:catalytic activity"/>
    <property type="evidence" value="ECO:0007669"/>
    <property type="project" value="InterPro"/>
</dbReference>
<dbReference type="Gene3D" id="3.60.10.10">
    <property type="entry name" value="Endonuclease/exonuclease/phosphatase"/>
    <property type="match status" value="1"/>
</dbReference>
<dbReference type="OrthoDB" id="1016457at2"/>
<dbReference type="InterPro" id="IPR001322">
    <property type="entry name" value="Lamin_tail_dom"/>
</dbReference>
<feature type="compositionally biased region" description="Low complexity" evidence="1">
    <location>
        <begin position="198"/>
        <end position="208"/>
    </location>
</feature>
<accession>A0A3D9UPI7</accession>
<evidence type="ECO:0000259" key="3">
    <source>
        <dbReference type="PROSITE" id="PS51841"/>
    </source>
</evidence>
<evidence type="ECO:0000256" key="2">
    <source>
        <dbReference type="SAM" id="SignalP"/>
    </source>
</evidence>
<proteinExistence type="predicted"/>
<dbReference type="InterPro" id="IPR036691">
    <property type="entry name" value="Endo/exonu/phosph_ase_sf"/>
</dbReference>
<dbReference type="Pfam" id="PF19580">
    <property type="entry name" value="Exo_endo_phos_3"/>
    <property type="match status" value="1"/>
</dbReference>
<feature type="chain" id="PRO_5017556265" description="LTD domain-containing protein" evidence="2">
    <location>
        <begin position="33"/>
        <end position="802"/>
    </location>
</feature>
<dbReference type="RefSeq" id="WP_115923202.1">
    <property type="nucleotide sequence ID" value="NZ_QTUA01000001.1"/>
</dbReference>
<dbReference type="AlphaFoldDB" id="A0A3D9UPI7"/>
<keyword evidence="2" id="KW-0732">Signal</keyword>
<reference evidence="4 5" key="1">
    <citation type="submission" date="2018-08" db="EMBL/GenBank/DDBJ databases">
        <title>Sequencing the genomes of 1000 actinobacteria strains.</title>
        <authorList>
            <person name="Klenk H.-P."/>
        </authorList>
    </citation>
    <scope>NUCLEOTIDE SEQUENCE [LARGE SCALE GENOMIC DNA]</scope>
    <source>
        <strain evidence="4 5">DSM 22967</strain>
    </source>
</reference>
<name>A0A3D9UPI7_9MICO</name>
<dbReference type="PANTHER" id="PTHR42834:SF1">
    <property type="entry name" value="ENDONUCLEASE_EXONUCLEASE_PHOSPHATASE FAMILY PROTEIN (AFU_ORTHOLOGUE AFUA_3G09210)"/>
    <property type="match status" value="1"/>
</dbReference>
<dbReference type="EMBL" id="QTUA01000001">
    <property type="protein sequence ID" value="REF31352.1"/>
    <property type="molecule type" value="Genomic_DNA"/>
</dbReference>
<evidence type="ECO:0000256" key="1">
    <source>
        <dbReference type="SAM" id="MobiDB-lite"/>
    </source>
</evidence>
<sequence length="802" mass="82951">MPSSPLFRIAAAASGASIAFSVALAMAPSAQAASTSVVISEAYGGGGNSGATYKSDFVELYNLSNTTVDLTGWKVQYWSAAGATPQSTPLTGSVAPGTSFLVKEADGASTTATPLPTPDVIGTIAMSGTAARVAIVNPAGEVVDLVGWGSGVATFEGGPAAGTTNATSVARISPCTDTDNNAKDFTVGAPTPRNSAAGPQDCTPTDPGDPGEPGGQSATVAQIQGASHTSPLVGKDVKDVEGIVTATKSTGFWIQSTTPDDDPATSEGLFVFTRTAPTVHVSDKVKLAGKVAEFRPGGSGGTTNLTTTELDSPTIEVVASGQPLPTPVVIGVDRIAPQQTVFDGNPGNVETPGTPFDPTRNALDFDESLEGMRVALKDARAVGPTATAYGETPVVPGQNVSAINSPRGGVVYGSYNTPNSMRLILNDSLVKGQLPTAQTGDTYPGLTVGIIDYAFANYNLYATQGNQLKSGGLTREVTTAQSGNELAVATFNVENLAPSDPATKYARLAGQIVTNLKSPDILALEEIQDNSGATNDGVTDSTVTSDKLIAAIKAAGGPSYEAKWVNPANGTDGGQPGGNIRQVFLYRSAGDLSFVDKPGATATTATDVVGTGGNTSLTFSPGRIDPTNGAWASSRKPLVGQFTWKGRSVFVIANHFASKGGDDPLMGRFQQPLRSSETQRANQATAVRTFVDKLLAADANANVIVLGDINDFEFSKTADILVGSGSTALTDLPRTLPANERYTYVYQGNSQVLDHILLSPNLVRTMANKKYSYDIVHTNSEFSDQDSDHEPQVVRLPVQVTR</sequence>
<feature type="domain" description="LTD" evidence="3">
    <location>
        <begin position="27"/>
        <end position="150"/>
    </location>
</feature>
<dbReference type="Pfam" id="PF00932">
    <property type="entry name" value="LTD"/>
    <property type="match status" value="1"/>
</dbReference>
<dbReference type="InterPro" id="IPR005135">
    <property type="entry name" value="Endo/exonuclease/phosphatase"/>
</dbReference>
<evidence type="ECO:0000313" key="5">
    <source>
        <dbReference type="Proteomes" id="UP000256253"/>
    </source>
</evidence>